<reference evidence="3" key="1">
    <citation type="journal article" date="2019" name="Int. J. Syst. Evol. Microbiol.">
        <title>The Global Catalogue of Microorganisms (GCM) 10K type strain sequencing project: providing services to taxonomists for standard genome sequencing and annotation.</title>
        <authorList>
            <consortium name="The Broad Institute Genomics Platform"/>
            <consortium name="The Broad Institute Genome Sequencing Center for Infectious Disease"/>
            <person name="Wu L."/>
            <person name="Ma J."/>
        </authorList>
    </citation>
    <scope>NUCLEOTIDE SEQUENCE [LARGE SCALE GENOMIC DNA]</scope>
    <source>
        <strain evidence="3">CCM 8391</strain>
    </source>
</reference>
<feature type="domain" description="NADP-dependent oxidoreductase" evidence="1">
    <location>
        <begin position="10"/>
        <end position="298"/>
    </location>
</feature>
<dbReference type="PANTHER" id="PTHR43638">
    <property type="entry name" value="OXIDOREDUCTASE, ALDO/KETO REDUCTASE FAMILY PROTEIN"/>
    <property type="match status" value="1"/>
</dbReference>
<dbReference type="PANTHER" id="PTHR43638:SF3">
    <property type="entry name" value="ALDEHYDE REDUCTASE"/>
    <property type="match status" value="1"/>
</dbReference>
<comment type="caution">
    <text evidence="2">The sequence shown here is derived from an EMBL/GenBank/DDBJ whole genome shotgun (WGS) entry which is preliminary data.</text>
</comment>
<dbReference type="InterPro" id="IPR036812">
    <property type="entry name" value="NAD(P)_OxRdtase_dom_sf"/>
</dbReference>
<evidence type="ECO:0000313" key="2">
    <source>
        <dbReference type="EMBL" id="MFC5994871.1"/>
    </source>
</evidence>
<proteinExistence type="predicted"/>
<dbReference type="SUPFAM" id="SSF51430">
    <property type="entry name" value="NAD(P)-linked oxidoreductase"/>
    <property type="match status" value="1"/>
</dbReference>
<gene>
    <name evidence="2" type="ORF">ACFQE5_11690</name>
</gene>
<organism evidence="2 3">
    <name type="scientific">Pseudonocardia hispaniensis</name>
    <dbReference type="NCBI Taxonomy" id="904933"/>
    <lineage>
        <taxon>Bacteria</taxon>
        <taxon>Bacillati</taxon>
        <taxon>Actinomycetota</taxon>
        <taxon>Actinomycetes</taxon>
        <taxon>Pseudonocardiales</taxon>
        <taxon>Pseudonocardiaceae</taxon>
        <taxon>Pseudonocardia</taxon>
    </lineage>
</organism>
<name>A0ABW1J204_9PSEU</name>
<dbReference type="Proteomes" id="UP001596302">
    <property type="component" value="Unassembled WGS sequence"/>
</dbReference>
<dbReference type="Gene3D" id="3.20.20.100">
    <property type="entry name" value="NADP-dependent oxidoreductase domain"/>
    <property type="match status" value="1"/>
</dbReference>
<dbReference type="Pfam" id="PF00248">
    <property type="entry name" value="Aldo_ket_red"/>
    <property type="match status" value="1"/>
</dbReference>
<accession>A0ABW1J204</accession>
<sequence length="320" mass="34395">MNTAKRYSVIGLGTWQFGSREWNYGADYADREAGRIVARARELGVSVFDTAEIYGFGRSERILGAALQASGGTDDVVVASKIFPLLPTAAVVQLRGVASARRLGMRRLDLYQMHQPNPVVPDTTAMRGMRALREVGIVDDVGVSNYSLRRWQRAEEALAARVLSNQVQFSLVSREPLAEMLPWAQRTGHIVIAYSPLAQGLLSARYGPTNAPTKGVRAANALFLPENLRAAAPLLGALRDLAATHGVTPAQIALAWLIHFPNVVAIPGAASVAQMESNAAAAEITLTDDEHRELTAVAERFNPVTGGAAVPKIVAALVRR</sequence>
<keyword evidence="3" id="KW-1185">Reference proteome</keyword>
<evidence type="ECO:0000259" key="1">
    <source>
        <dbReference type="Pfam" id="PF00248"/>
    </source>
</evidence>
<evidence type="ECO:0000313" key="3">
    <source>
        <dbReference type="Proteomes" id="UP001596302"/>
    </source>
</evidence>
<dbReference type="InterPro" id="IPR023210">
    <property type="entry name" value="NADP_OxRdtase_dom"/>
</dbReference>
<dbReference type="EMBL" id="JBHSQW010000025">
    <property type="protein sequence ID" value="MFC5994871.1"/>
    <property type="molecule type" value="Genomic_DNA"/>
</dbReference>
<protein>
    <submittedName>
        <fullName evidence="2">Aldo/keto reductase</fullName>
    </submittedName>
</protein>
<dbReference type="RefSeq" id="WP_379584888.1">
    <property type="nucleotide sequence ID" value="NZ_JBHSQW010000025.1"/>
</dbReference>